<dbReference type="Proteomes" id="UP000198461">
    <property type="component" value="Unassembled WGS sequence"/>
</dbReference>
<accession>A0A1N6DZ86</accession>
<proteinExistence type="predicted"/>
<keyword evidence="2" id="KW-1185">Reference proteome</keyword>
<reference evidence="1 2" key="1">
    <citation type="submission" date="2016-11" db="EMBL/GenBank/DDBJ databases">
        <authorList>
            <person name="Jaros S."/>
            <person name="Januszkiewicz K."/>
            <person name="Wedrychowicz H."/>
        </authorList>
    </citation>
    <scope>NUCLEOTIDE SEQUENCE [LARGE SCALE GENOMIC DNA]</scope>
    <source>
        <strain evidence="1 2">DSM 17737</strain>
    </source>
</reference>
<sequence length="352" mass="39594">MSLLYLPSTPWNLYLSVAHAVQSGESGHRLLLLDQCQPSPYLSALEATLGDVFEAVDQQVLSGKGLDKWRQRQQTFAQLDQWLKNMPHLAGIAVGSDRRVEFQYAMAKASALHSVAGHYLDDGLYSYMGRPWRPVKDRLDGWLKKSVYGRWWHTPPTIGASDWITDVWAWMPDRLVPPLKNKRVHSISPAWFQQAPVQEWVAQLLEMFGVTSEQLDVDLILLLTHPNNARRMPGYEARVQALLARAREAGMRVAAKYHPRVGTADPFGVCKAGARLLPAGMVFEFVLPRLPARARLIGDVSTTVLSARWLRPDLTVFALLDATHPFQQRVEPILRASGAQIIHPEQIDLCIS</sequence>
<evidence type="ECO:0000313" key="1">
    <source>
        <dbReference type="EMBL" id="SIN76088.1"/>
    </source>
</evidence>
<name>A0A1N6DZ86_9GAMM</name>
<dbReference type="RefSeq" id="WP_074200804.1">
    <property type="nucleotide sequence ID" value="NZ_FSRE01000001.1"/>
</dbReference>
<dbReference type="OrthoDB" id="5610921at2"/>
<dbReference type="EMBL" id="FSRE01000001">
    <property type="protein sequence ID" value="SIN76088.1"/>
    <property type="molecule type" value="Genomic_DNA"/>
</dbReference>
<dbReference type="STRING" id="364032.SAMN05443662_0501"/>
<organism evidence="1 2">
    <name type="scientific">Sulfurivirga caldicuralii</name>
    <dbReference type="NCBI Taxonomy" id="364032"/>
    <lineage>
        <taxon>Bacteria</taxon>
        <taxon>Pseudomonadati</taxon>
        <taxon>Pseudomonadota</taxon>
        <taxon>Gammaproteobacteria</taxon>
        <taxon>Thiotrichales</taxon>
        <taxon>Piscirickettsiaceae</taxon>
        <taxon>Sulfurivirga</taxon>
    </lineage>
</organism>
<gene>
    <name evidence="1" type="ORF">SAMN05443662_0501</name>
</gene>
<evidence type="ECO:0000313" key="2">
    <source>
        <dbReference type="Proteomes" id="UP000198461"/>
    </source>
</evidence>
<dbReference type="AlphaFoldDB" id="A0A1N6DZ86"/>
<protein>
    <submittedName>
        <fullName evidence="1">Uncharacterized protein</fullName>
    </submittedName>
</protein>